<evidence type="ECO:0000256" key="3">
    <source>
        <dbReference type="ARBA" id="ARBA00022679"/>
    </source>
</evidence>
<dbReference type="Gene3D" id="3.30.1360.60">
    <property type="entry name" value="Glucose permease domain IIB"/>
    <property type="match status" value="1"/>
</dbReference>
<evidence type="ECO:0000256" key="2">
    <source>
        <dbReference type="ARBA" id="ARBA00022597"/>
    </source>
</evidence>
<dbReference type="GO" id="GO:0009401">
    <property type="term" value="P:phosphoenolpyruvate-dependent sugar phosphotransferase system"/>
    <property type="evidence" value="ECO:0007669"/>
    <property type="project" value="UniProtKB-KW"/>
</dbReference>
<accession>A0A6N2TA57</accession>
<evidence type="ECO:0000256" key="4">
    <source>
        <dbReference type="ARBA" id="ARBA00022683"/>
    </source>
</evidence>
<feature type="domain" description="PTS EIIB type-1" evidence="7">
    <location>
        <begin position="1"/>
        <end position="82"/>
    </location>
</feature>
<name>A0A6N2TA57_9ACTO</name>
<dbReference type="GO" id="GO:0016301">
    <property type="term" value="F:kinase activity"/>
    <property type="evidence" value="ECO:0007669"/>
    <property type="project" value="UniProtKB-KW"/>
</dbReference>
<dbReference type="InterPro" id="IPR036878">
    <property type="entry name" value="Glu_permease_IIB"/>
</dbReference>
<dbReference type="InterPro" id="IPR001996">
    <property type="entry name" value="PTS_IIB_1"/>
</dbReference>
<gene>
    <name evidence="8" type="primary">malP_2</name>
    <name evidence="8" type="ORF">AOLFYP35_01262</name>
</gene>
<dbReference type="InterPro" id="IPR050429">
    <property type="entry name" value="PTS_Glucose_EIICBA"/>
</dbReference>
<sequence length="94" mass="9960">METASLLLQSLGGTSNIQDIEPCMLRIRIEVKSPEKVDDTGLRLPEVLAVVRSGHVIQLVLGAGAGKIALQMLHLCLPHGVSAGTQRSVSHALL</sequence>
<feature type="active site" description="Phosphocysteine intermediate; for EIIB activity" evidence="6">
    <location>
        <position position="23"/>
    </location>
</feature>
<dbReference type="GO" id="GO:0015764">
    <property type="term" value="P:N-acetylglucosamine transport"/>
    <property type="evidence" value="ECO:0007669"/>
    <property type="project" value="TreeGrafter"/>
</dbReference>
<evidence type="ECO:0000259" key="7">
    <source>
        <dbReference type="PROSITE" id="PS51098"/>
    </source>
</evidence>
<keyword evidence="2" id="KW-0762">Sugar transport</keyword>
<protein>
    <submittedName>
        <fullName evidence="8">PTS system maltose-specific EIICB component</fullName>
    </submittedName>
</protein>
<dbReference type="InterPro" id="IPR018113">
    <property type="entry name" value="PTrfase_EIIB_Cys"/>
</dbReference>
<organism evidence="8">
    <name type="scientific">Schaalia odontolytica</name>
    <dbReference type="NCBI Taxonomy" id="1660"/>
    <lineage>
        <taxon>Bacteria</taxon>
        <taxon>Bacillati</taxon>
        <taxon>Actinomycetota</taxon>
        <taxon>Actinomycetes</taxon>
        <taxon>Actinomycetales</taxon>
        <taxon>Actinomycetaceae</taxon>
        <taxon>Schaalia</taxon>
    </lineage>
</organism>
<reference evidence="8" key="1">
    <citation type="submission" date="2019-11" db="EMBL/GenBank/DDBJ databases">
        <authorList>
            <person name="Feng L."/>
        </authorList>
    </citation>
    <scope>NUCLEOTIDE SEQUENCE</scope>
    <source>
        <strain evidence="8">AodontolyticusLFYP35</strain>
    </source>
</reference>
<dbReference type="Pfam" id="PF00367">
    <property type="entry name" value="PTS_EIIB"/>
    <property type="match status" value="1"/>
</dbReference>
<dbReference type="SUPFAM" id="SSF55604">
    <property type="entry name" value="Glucose permease domain IIB"/>
    <property type="match status" value="1"/>
</dbReference>
<evidence type="ECO:0000256" key="1">
    <source>
        <dbReference type="ARBA" id="ARBA00022448"/>
    </source>
</evidence>
<keyword evidence="4" id="KW-0598">Phosphotransferase system</keyword>
<proteinExistence type="predicted"/>
<dbReference type="EMBL" id="CACRSM010000002">
    <property type="protein sequence ID" value="VYT02568.1"/>
    <property type="molecule type" value="Genomic_DNA"/>
</dbReference>
<dbReference type="AlphaFoldDB" id="A0A6N2TA57"/>
<dbReference type="PANTHER" id="PTHR30009:SF4">
    <property type="entry name" value="PTS SYSTEM N-ACETYLGLUCOSAMINE-SPECIFIC EIICBA COMPONENT"/>
    <property type="match status" value="1"/>
</dbReference>
<keyword evidence="5" id="KW-0418">Kinase</keyword>
<dbReference type="GO" id="GO:0090563">
    <property type="term" value="F:protein-phosphocysteine-sugar phosphotransferase activity"/>
    <property type="evidence" value="ECO:0007669"/>
    <property type="project" value="TreeGrafter"/>
</dbReference>
<dbReference type="PANTHER" id="PTHR30009">
    <property type="entry name" value="CYTOCHROME C-TYPE SYNTHESIS PROTEIN AND PTS TRANSMEMBRANE COMPONENT"/>
    <property type="match status" value="1"/>
</dbReference>
<evidence type="ECO:0000313" key="8">
    <source>
        <dbReference type="EMBL" id="VYT02568.1"/>
    </source>
</evidence>
<dbReference type="GO" id="GO:0008982">
    <property type="term" value="F:protein-N(PI)-phosphohistidine-sugar phosphotransferase activity"/>
    <property type="evidence" value="ECO:0007669"/>
    <property type="project" value="InterPro"/>
</dbReference>
<dbReference type="GO" id="GO:0005886">
    <property type="term" value="C:plasma membrane"/>
    <property type="evidence" value="ECO:0007669"/>
    <property type="project" value="TreeGrafter"/>
</dbReference>
<keyword evidence="3" id="KW-0808">Transferase</keyword>
<dbReference type="PROSITE" id="PS51098">
    <property type="entry name" value="PTS_EIIB_TYPE_1"/>
    <property type="match status" value="1"/>
</dbReference>
<keyword evidence="1" id="KW-0813">Transport</keyword>
<evidence type="ECO:0000256" key="6">
    <source>
        <dbReference type="PROSITE-ProRule" id="PRU00421"/>
    </source>
</evidence>
<evidence type="ECO:0000256" key="5">
    <source>
        <dbReference type="ARBA" id="ARBA00022777"/>
    </source>
</evidence>